<dbReference type="Proteomes" id="UP001186974">
    <property type="component" value="Unassembled WGS sequence"/>
</dbReference>
<organism evidence="1 2">
    <name type="scientific">Coniosporium uncinatum</name>
    <dbReference type="NCBI Taxonomy" id="93489"/>
    <lineage>
        <taxon>Eukaryota</taxon>
        <taxon>Fungi</taxon>
        <taxon>Dikarya</taxon>
        <taxon>Ascomycota</taxon>
        <taxon>Pezizomycotina</taxon>
        <taxon>Dothideomycetes</taxon>
        <taxon>Dothideomycetes incertae sedis</taxon>
        <taxon>Coniosporium</taxon>
    </lineage>
</organism>
<feature type="non-terminal residue" evidence="1">
    <location>
        <position position="162"/>
    </location>
</feature>
<accession>A0ACC3D052</accession>
<name>A0ACC3D052_9PEZI</name>
<reference evidence="1" key="1">
    <citation type="submission" date="2024-09" db="EMBL/GenBank/DDBJ databases">
        <title>Black Yeasts Isolated from many extreme environments.</title>
        <authorList>
            <person name="Coleine C."/>
            <person name="Stajich J.E."/>
            <person name="Selbmann L."/>
        </authorList>
    </citation>
    <scope>NUCLEOTIDE SEQUENCE</scope>
    <source>
        <strain evidence="1">CCFEE 5737</strain>
    </source>
</reference>
<dbReference type="EMBL" id="JAWDJW010009171">
    <property type="protein sequence ID" value="KAK3059709.1"/>
    <property type="molecule type" value="Genomic_DNA"/>
</dbReference>
<gene>
    <name evidence="1" type="ORF">LTS18_010221</name>
</gene>
<sequence length="162" mass="18979">MFIHKSLETARQRQYEADGPSGIGPALPSTRPRRQITGISTFDAMLDFDYMRHHPQFNTVFLNRSARDTKCIPSMLRHWSRTFSNVLLEENHIRIWPSWEGRHLPASAPTEQLVTFLMVTTAESTLHSGAERTTPEDLYYRLYNEIWDRLQRRLDRITVSSM</sequence>
<evidence type="ECO:0000313" key="2">
    <source>
        <dbReference type="Proteomes" id="UP001186974"/>
    </source>
</evidence>
<comment type="caution">
    <text evidence="1">The sequence shown here is derived from an EMBL/GenBank/DDBJ whole genome shotgun (WGS) entry which is preliminary data.</text>
</comment>
<keyword evidence="2" id="KW-1185">Reference proteome</keyword>
<evidence type="ECO:0000313" key="1">
    <source>
        <dbReference type="EMBL" id="KAK3059709.1"/>
    </source>
</evidence>
<protein>
    <submittedName>
        <fullName evidence="1">Uncharacterized protein</fullName>
    </submittedName>
</protein>
<proteinExistence type="predicted"/>